<dbReference type="InterPro" id="IPR052063">
    <property type="entry name" value="Polysaccharide_Lyase_1"/>
</dbReference>
<dbReference type="AlphaFoldDB" id="A0AAX3MWZ3"/>
<protein>
    <submittedName>
        <fullName evidence="4">Ig-like domain-containing protein</fullName>
    </submittedName>
</protein>
<dbReference type="EMBL" id="CP118101">
    <property type="protein sequence ID" value="WDH81646.1"/>
    <property type="molecule type" value="Genomic_DNA"/>
</dbReference>
<organism evidence="4 5">
    <name type="scientific">Paenibacillus urinalis</name>
    <dbReference type="NCBI Taxonomy" id="521520"/>
    <lineage>
        <taxon>Bacteria</taxon>
        <taxon>Bacillati</taxon>
        <taxon>Bacillota</taxon>
        <taxon>Bacilli</taxon>
        <taxon>Bacillales</taxon>
        <taxon>Paenibacillaceae</taxon>
        <taxon>Paenibacillus</taxon>
    </lineage>
</organism>
<dbReference type="Gene3D" id="2.60.40.10">
    <property type="entry name" value="Immunoglobulins"/>
    <property type="match status" value="1"/>
</dbReference>
<evidence type="ECO:0000256" key="1">
    <source>
        <dbReference type="ARBA" id="ARBA00022723"/>
    </source>
</evidence>
<dbReference type="InterPro" id="IPR013783">
    <property type="entry name" value="Ig-like_fold"/>
</dbReference>
<dbReference type="SUPFAM" id="SSF51126">
    <property type="entry name" value="Pectin lyase-like"/>
    <property type="match status" value="1"/>
</dbReference>
<keyword evidence="3" id="KW-0732">Signal</keyword>
<proteinExistence type="predicted"/>
<dbReference type="PANTHER" id="PTHR42970">
    <property type="entry name" value="PECTATE LYASE C-RELATED"/>
    <property type="match status" value="1"/>
</dbReference>
<evidence type="ECO:0000313" key="4">
    <source>
        <dbReference type="EMBL" id="WDH81646.1"/>
    </source>
</evidence>
<dbReference type="Pfam" id="PF17957">
    <property type="entry name" value="Big_7"/>
    <property type="match status" value="1"/>
</dbReference>
<dbReference type="Gene3D" id="2.160.20.10">
    <property type="entry name" value="Single-stranded right-handed beta-helix, Pectin lyase-like"/>
    <property type="match status" value="1"/>
</dbReference>
<dbReference type="PANTHER" id="PTHR42970:SF1">
    <property type="entry name" value="PECTATE LYASE C-RELATED"/>
    <property type="match status" value="1"/>
</dbReference>
<gene>
    <name evidence="4" type="ORF">PUW23_19305</name>
</gene>
<dbReference type="GO" id="GO:0046872">
    <property type="term" value="F:metal ion binding"/>
    <property type="evidence" value="ECO:0007669"/>
    <property type="project" value="UniProtKB-KW"/>
</dbReference>
<feature type="chain" id="PRO_5043780158" evidence="3">
    <location>
        <begin position="30"/>
        <end position="746"/>
    </location>
</feature>
<evidence type="ECO:0000313" key="5">
    <source>
        <dbReference type="Proteomes" id="UP001220962"/>
    </source>
</evidence>
<dbReference type="InterPro" id="IPR012334">
    <property type="entry name" value="Pectin_lyas_fold"/>
</dbReference>
<keyword evidence="1" id="KW-0479">Metal-binding</keyword>
<dbReference type="InterPro" id="IPR011050">
    <property type="entry name" value="Pectin_lyase_fold/virulence"/>
</dbReference>
<evidence type="ECO:0000256" key="3">
    <source>
        <dbReference type="SAM" id="SignalP"/>
    </source>
</evidence>
<name>A0AAX3MWZ3_9BACL</name>
<evidence type="ECO:0000256" key="2">
    <source>
        <dbReference type="ARBA" id="ARBA00023180"/>
    </source>
</evidence>
<sequence>MISLWKRQVSMTLLTAMLAVIAVPYQAYAQDEPPSAVQIAADSEALPAFPGAEGGGMYTTGGRGGDVVYVTNLNDSGPGSLREAVSQGNRTVVFKVSGNITLDSPLRIRGDNITIAGQTAPGDGISVNNHSTYIEADHVIIRYMRFRMGDHTESTGDGMSARRYSNIMIDHCSVTWGVDEVLSPYENQNTTVQWSIIGEALHMSSHSKGRHGFGGLWGAGNASYHHNILLHNSSRNPRVKGTLEDNQNFDFSNNIVYNWNYLSGYGGDQADINIVNNYYKYGPDTLLDKRSIILSQTGANGKLHVSGNVIDGDPAATEDNWIAVNPDTGKELVYEPLQVTPVTLQSAAEAYELVLNQAGAILPKRDSIDARLVNDVRNRTGRQINHPEEVGGWTELASKAAPDDTDLDGMPDTWELEQGLNPNDAADRNGDINDDGYTNLENYLNNIVGSGSINPEVEIVSPEMNALKGQPGKIMINAEASDPDGSIAKVEFYASGVKLGEDTSAPYQWKWDDLPEGSYYITARAVDNSGTKTDSAAVVVHINANGELGAWSSADIGEPGIAGHADLRNGVFTVKGGGNIDPLFAGNSGKTNEDQSFQYVYQQLEGDAEFIARLDQLSETAPHNRSGLMIRSSLSPAAKEAMIGFSVRGDQYCSVFYSRQDEGGQMVQTPPIPSLSTPYWFKLVKEGNTITGYHSADGVAWTEVSSVTMAGLDTFYIGMAVDAGDENNPVENYNTSLFSEVQLLQQ</sequence>
<dbReference type="RefSeq" id="WP_274358973.1">
    <property type="nucleotide sequence ID" value="NZ_CP118101.1"/>
</dbReference>
<dbReference type="Proteomes" id="UP001220962">
    <property type="component" value="Chromosome"/>
</dbReference>
<reference evidence="4" key="1">
    <citation type="submission" date="2023-02" db="EMBL/GenBank/DDBJ databases">
        <title>Pathogen: clinical or host-associated sample.</title>
        <authorList>
            <person name="Hergert J."/>
            <person name="Casey R."/>
            <person name="Wagner J."/>
            <person name="Young E.L."/>
            <person name="Oakeson K.F."/>
        </authorList>
    </citation>
    <scope>NUCLEOTIDE SEQUENCE</scope>
    <source>
        <strain evidence="4">2022CK-00830</strain>
    </source>
</reference>
<accession>A0AAX3MWZ3</accession>
<dbReference type="Gene3D" id="2.60.120.200">
    <property type="match status" value="1"/>
</dbReference>
<feature type="signal peptide" evidence="3">
    <location>
        <begin position="1"/>
        <end position="29"/>
    </location>
</feature>
<keyword evidence="2" id="KW-0325">Glycoprotein</keyword>